<accession>A0A8X6PEH2</accession>
<keyword evidence="2" id="KW-1185">Reference proteome</keyword>
<evidence type="ECO:0000313" key="1">
    <source>
        <dbReference type="EMBL" id="GFT60743.1"/>
    </source>
</evidence>
<protein>
    <recommendedName>
        <fullName evidence="3">DUF4817 domain-containing protein</fullName>
    </recommendedName>
</protein>
<organism evidence="1 2">
    <name type="scientific">Nephila pilipes</name>
    <name type="common">Giant wood spider</name>
    <name type="synonym">Nephila maculata</name>
    <dbReference type="NCBI Taxonomy" id="299642"/>
    <lineage>
        <taxon>Eukaryota</taxon>
        <taxon>Metazoa</taxon>
        <taxon>Ecdysozoa</taxon>
        <taxon>Arthropoda</taxon>
        <taxon>Chelicerata</taxon>
        <taxon>Arachnida</taxon>
        <taxon>Araneae</taxon>
        <taxon>Araneomorphae</taxon>
        <taxon>Entelegynae</taxon>
        <taxon>Araneoidea</taxon>
        <taxon>Nephilidae</taxon>
        <taxon>Nephila</taxon>
    </lineage>
</organism>
<reference evidence="1" key="1">
    <citation type="submission" date="2020-08" db="EMBL/GenBank/DDBJ databases">
        <title>Multicomponent nature underlies the extraordinary mechanical properties of spider dragline silk.</title>
        <authorList>
            <person name="Kono N."/>
            <person name="Nakamura H."/>
            <person name="Mori M."/>
            <person name="Yoshida Y."/>
            <person name="Ohtoshi R."/>
            <person name="Malay A.D."/>
            <person name="Moran D.A.P."/>
            <person name="Tomita M."/>
            <person name="Numata K."/>
            <person name="Arakawa K."/>
        </authorList>
    </citation>
    <scope>NUCLEOTIDE SEQUENCE</scope>
</reference>
<dbReference type="AlphaFoldDB" id="A0A8X6PEH2"/>
<gene>
    <name evidence="1" type="ORF">NPIL_502471</name>
</gene>
<dbReference type="EMBL" id="BMAW01067635">
    <property type="protein sequence ID" value="GFT60743.1"/>
    <property type="molecule type" value="Genomic_DNA"/>
</dbReference>
<comment type="caution">
    <text evidence="1">The sequence shown here is derived from an EMBL/GenBank/DDBJ whole genome shotgun (WGS) entry which is preliminary data.</text>
</comment>
<name>A0A8X6PEH2_NEPPI</name>
<sequence>MTVQGRIIMELHMKKDQSDLHNLPERALIMKLTYENQSNVVATLRAFRCRKKLSGGPMSPQNVTNMISRLEEPGSLYVQHDRKRKSISAEVISEITTAVVQ</sequence>
<evidence type="ECO:0008006" key="3">
    <source>
        <dbReference type="Google" id="ProtNLM"/>
    </source>
</evidence>
<evidence type="ECO:0000313" key="2">
    <source>
        <dbReference type="Proteomes" id="UP000887013"/>
    </source>
</evidence>
<proteinExistence type="predicted"/>
<dbReference type="Proteomes" id="UP000887013">
    <property type="component" value="Unassembled WGS sequence"/>
</dbReference>
<dbReference type="OrthoDB" id="6430321at2759"/>